<sequence length="235" mass="26066">MENDLMLTTLKSNHFMLQAFLKSRESDNEVLSATIPILSNDGLKMLEVMVKEKLDETLTEAESRAVFQRTEHGLAISTFDAEPLLHIEKSMLKVEGKLLPAAKLMFGGPRELGGLNFKTSYVLPHMIQYYPALISGVYALKIGLAPPLVSVVGSQSSDFSKFKALVSQDTNEPSRDPFGDLIVKLCESFTQTTGFVPTQVVILRYAQQAARKWRNVVDSSNLMTCESPSDIHVLL</sequence>
<dbReference type="EMBL" id="KE345062">
    <property type="protein sequence ID" value="EXB93166.1"/>
    <property type="molecule type" value="Genomic_DNA"/>
</dbReference>
<dbReference type="Proteomes" id="UP000030645">
    <property type="component" value="Unassembled WGS sequence"/>
</dbReference>
<gene>
    <name evidence="1" type="ORF">L484_024504</name>
</gene>
<evidence type="ECO:0000313" key="1">
    <source>
        <dbReference type="EMBL" id="EXB93166.1"/>
    </source>
</evidence>
<proteinExistence type="predicted"/>
<keyword evidence="2" id="KW-1185">Reference proteome</keyword>
<accession>W9RHK0</accession>
<reference evidence="2" key="1">
    <citation type="submission" date="2013-01" db="EMBL/GenBank/DDBJ databases">
        <title>Draft Genome Sequence of a Mulberry Tree, Morus notabilis C.K. Schneid.</title>
        <authorList>
            <person name="He N."/>
            <person name="Zhao S."/>
        </authorList>
    </citation>
    <scope>NUCLEOTIDE SEQUENCE</scope>
</reference>
<evidence type="ECO:0000313" key="2">
    <source>
        <dbReference type="Proteomes" id="UP000030645"/>
    </source>
</evidence>
<dbReference type="AlphaFoldDB" id="W9RHK0"/>
<name>W9RHK0_9ROSA</name>
<protein>
    <submittedName>
        <fullName evidence="1">Uncharacterized protein</fullName>
    </submittedName>
</protein>
<organism evidence="1 2">
    <name type="scientific">Morus notabilis</name>
    <dbReference type="NCBI Taxonomy" id="981085"/>
    <lineage>
        <taxon>Eukaryota</taxon>
        <taxon>Viridiplantae</taxon>
        <taxon>Streptophyta</taxon>
        <taxon>Embryophyta</taxon>
        <taxon>Tracheophyta</taxon>
        <taxon>Spermatophyta</taxon>
        <taxon>Magnoliopsida</taxon>
        <taxon>eudicotyledons</taxon>
        <taxon>Gunneridae</taxon>
        <taxon>Pentapetalae</taxon>
        <taxon>rosids</taxon>
        <taxon>fabids</taxon>
        <taxon>Rosales</taxon>
        <taxon>Moraceae</taxon>
        <taxon>Moreae</taxon>
        <taxon>Morus</taxon>
    </lineage>
</organism>